<comment type="caution">
    <text evidence="15">The sequence shown here is derived from an EMBL/GenBank/DDBJ whole genome shotgun (WGS) entry which is preliminary data.</text>
</comment>
<dbReference type="GO" id="GO:0005634">
    <property type="term" value="C:nucleus"/>
    <property type="evidence" value="ECO:0007669"/>
    <property type="project" value="UniProtKB-SubCell"/>
</dbReference>
<dbReference type="GO" id="GO:0008156">
    <property type="term" value="P:negative regulation of DNA replication"/>
    <property type="evidence" value="ECO:0007669"/>
    <property type="project" value="TreeGrafter"/>
</dbReference>
<feature type="non-terminal residue" evidence="15">
    <location>
        <position position="382"/>
    </location>
</feature>
<name>A0A7L3LME5_9CHAR</name>
<dbReference type="InterPro" id="IPR022786">
    <property type="entry name" value="Geminin/Multicilin"/>
</dbReference>
<dbReference type="CDD" id="cd22590">
    <property type="entry name" value="McIdas_CC"/>
    <property type="match status" value="1"/>
</dbReference>
<evidence type="ECO:0000256" key="12">
    <source>
        <dbReference type="ARBA" id="ARBA00033197"/>
    </source>
</evidence>
<feature type="non-terminal residue" evidence="15">
    <location>
        <position position="1"/>
    </location>
</feature>
<dbReference type="Proteomes" id="UP000582182">
    <property type="component" value="Unassembled WGS sequence"/>
</dbReference>
<dbReference type="SUPFAM" id="SSF111469">
    <property type="entry name" value="Geminin coiled-coil domain"/>
    <property type="match status" value="1"/>
</dbReference>
<keyword evidence="4" id="KW-0970">Cilium biogenesis/degradation</keyword>
<feature type="coiled-coil region" evidence="13">
    <location>
        <begin position="176"/>
        <end position="210"/>
    </location>
</feature>
<dbReference type="PANTHER" id="PTHR13372">
    <property type="entry name" value="GEMININ"/>
    <property type="match status" value="1"/>
</dbReference>
<dbReference type="GO" id="GO:0030030">
    <property type="term" value="P:cell projection organization"/>
    <property type="evidence" value="ECO:0007669"/>
    <property type="project" value="UniProtKB-KW"/>
</dbReference>
<evidence type="ECO:0000313" key="15">
    <source>
        <dbReference type="EMBL" id="NXU54952.1"/>
    </source>
</evidence>
<dbReference type="GO" id="GO:0045786">
    <property type="term" value="P:negative regulation of cell cycle"/>
    <property type="evidence" value="ECO:0007669"/>
    <property type="project" value="TreeGrafter"/>
</dbReference>
<gene>
    <name evidence="15" type="primary">Mcidas</name>
    <name evidence="15" type="ORF">TURVEL_R02284</name>
</gene>
<dbReference type="EMBL" id="VZTY01022284">
    <property type="protein sequence ID" value="NXU54952.1"/>
    <property type="molecule type" value="Genomic_DNA"/>
</dbReference>
<keyword evidence="9" id="KW-0539">Nucleus</keyword>
<evidence type="ECO:0000256" key="11">
    <source>
        <dbReference type="ARBA" id="ARBA00031136"/>
    </source>
</evidence>
<keyword evidence="7" id="KW-0010">Activator</keyword>
<evidence type="ECO:0000256" key="6">
    <source>
        <dbReference type="ARBA" id="ARBA00023054"/>
    </source>
</evidence>
<dbReference type="PANTHER" id="PTHR13372:SF3">
    <property type="entry name" value="MULTICILIN"/>
    <property type="match status" value="1"/>
</dbReference>
<proteinExistence type="inferred from homology"/>
<dbReference type="Pfam" id="PF07412">
    <property type="entry name" value="Geminin"/>
    <property type="match status" value="1"/>
</dbReference>
<keyword evidence="10" id="KW-0131">Cell cycle</keyword>
<evidence type="ECO:0000256" key="7">
    <source>
        <dbReference type="ARBA" id="ARBA00023159"/>
    </source>
</evidence>
<comment type="subcellular location">
    <subcellularLocation>
        <location evidence="1">Nucleus</location>
    </subcellularLocation>
</comment>
<organism evidence="15 16">
    <name type="scientific">Turnix velox</name>
    <name type="common">Little buttonquail</name>
    <dbReference type="NCBI Taxonomy" id="2529409"/>
    <lineage>
        <taxon>Eukaryota</taxon>
        <taxon>Metazoa</taxon>
        <taxon>Chordata</taxon>
        <taxon>Craniata</taxon>
        <taxon>Vertebrata</taxon>
        <taxon>Euteleostomi</taxon>
        <taxon>Archelosauria</taxon>
        <taxon>Archosauria</taxon>
        <taxon>Dinosauria</taxon>
        <taxon>Saurischia</taxon>
        <taxon>Theropoda</taxon>
        <taxon>Coelurosauria</taxon>
        <taxon>Aves</taxon>
        <taxon>Neognathae</taxon>
        <taxon>Neoaves</taxon>
        <taxon>Charadriiformes</taxon>
        <taxon>Turnicidae</taxon>
        <taxon>Turnix</taxon>
    </lineage>
</organism>
<accession>A0A7L3LME5</accession>
<evidence type="ECO:0000256" key="5">
    <source>
        <dbReference type="ARBA" id="ARBA00023015"/>
    </source>
</evidence>
<feature type="compositionally biased region" description="Low complexity" evidence="14">
    <location>
        <begin position="46"/>
        <end position="57"/>
    </location>
</feature>
<feature type="region of interest" description="Disordered" evidence="14">
    <location>
        <begin position="1"/>
        <end position="90"/>
    </location>
</feature>
<evidence type="ECO:0000256" key="8">
    <source>
        <dbReference type="ARBA" id="ARBA00023163"/>
    </source>
</evidence>
<keyword evidence="16" id="KW-1185">Reference proteome</keyword>
<protein>
    <recommendedName>
        <fullName evidence="3">Multicilin</fullName>
    </recommendedName>
    <alternativeName>
        <fullName evidence="11">Multiciliate differentiation and DNA synthesis-associated cell cycle protein</fullName>
    </alternativeName>
    <alternativeName>
        <fullName evidence="12">Protein Idas</fullName>
    </alternativeName>
</protein>
<evidence type="ECO:0000256" key="3">
    <source>
        <dbReference type="ARBA" id="ARBA00018222"/>
    </source>
</evidence>
<evidence type="ECO:0000256" key="4">
    <source>
        <dbReference type="ARBA" id="ARBA00022794"/>
    </source>
</evidence>
<evidence type="ECO:0000256" key="13">
    <source>
        <dbReference type="SAM" id="Coils"/>
    </source>
</evidence>
<reference evidence="15 16" key="1">
    <citation type="submission" date="2019-09" db="EMBL/GenBank/DDBJ databases">
        <title>Bird 10,000 Genomes (B10K) Project - Family phase.</title>
        <authorList>
            <person name="Zhang G."/>
        </authorList>
    </citation>
    <scope>NUCLEOTIDE SEQUENCE [LARGE SCALE GENOMIC DNA]</scope>
    <source>
        <strain evidence="15">B10K-DU-029-46</strain>
    </source>
</reference>
<dbReference type="OrthoDB" id="9445365at2759"/>
<evidence type="ECO:0000313" key="16">
    <source>
        <dbReference type="Proteomes" id="UP000582182"/>
    </source>
</evidence>
<evidence type="ECO:0000256" key="1">
    <source>
        <dbReference type="ARBA" id="ARBA00004123"/>
    </source>
</evidence>
<keyword evidence="6 13" id="KW-0175">Coiled coil</keyword>
<dbReference type="AlphaFoldDB" id="A0A7L3LME5"/>
<keyword evidence="8" id="KW-0804">Transcription</keyword>
<dbReference type="Gene3D" id="1.20.5.1180">
    <property type="entry name" value="Geminin coiled-coil domain"/>
    <property type="match status" value="1"/>
</dbReference>
<comment type="similarity">
    <text evidence="2">Belongs to the geminin family.</text>
</comment>
<evidence type="ECO:0000256" key="14">
    <source>
        <dbReference type="SAM" id="MobiDB-lite"/>
    </source>
</evidence>
<sequence>RGGSSMEQGGRRRAFGSICPNRVQGPPVRPVKKPTRSGEAVAETTSRAPSARAAPLLRLHRSGVPPAPAAPALGESARSPAEPSIPSPVTLPYTPSTSCFQDEPEFDFQEFRDAVNDFVSASTSMQPPLDCTDFNFSLGEEVALVPHAVQLESSAVVPQELPQRPPTPKLCWRDLVDQHQKALGDAQEANSQLQETLKHKQDELATLSENTVHLKELAIHARQLATVLETLVLPQHADGAALPPPLPLAAAAASAGPWDGVGLPEWREQAAGVNAMLRDMSEKCSAALRSLGGCSPRGDNPGEDSPGRDSPTAKRLRAAPGLHGAFHGLRTERVSGEGLEGVGSLRVALGESGSIRTLAFPQGNAFSLRTAGGGYQFRWVPR</sequence>
<feature type="region of interest" description="Disordered" evidence="14">
    <location>
        <begin position="291"/>
        <end position="315"/>
    </location>
</feature>
<evidence type="ECO:0000256" key="9">
    <source>
        <dbReference type="ARBA" id="ARBA00023242"/>
    </source>
</evidence>
<evidence type="ECO:0000256" key="10">
    <source>
        <dbReference type="ARBA" id="ARBA00023306"/>
    </source>
</evidence>
<evidence type="ECO:0000256" key="2">
    <source>
        <dbReference type="ARBA" id="ARBA00007979"/>
    </source>
</evidence>
<keyword evidence="5" id="KW-0805">Transcription regulation</keyword>